<evidence type="ECO:0000256" key="6">
    <source>
        <dbReference type="SAM" id="MobiDB-lite"/>
    </source>
</evidence>
<evidence type="ECO:0000256" key="2">
    <source>
        <dbReference type="ARBA" id="ARBA00022692"/>
    </source>
</evidence>
<evidence type="ECO:0000313" key="9">
    <source>
        <dbReference type="Proteomes" id="UP000027632"/>
    </source>
</evidence>
<dbReference type="EMBL" id="JJMG01000044">
    <property type="protein sequence ID" value="KEG43091.1"/>
    <property type="molecule type" value="Genomic_DNA"/>
</dbReference>
<feature type="region of interest" description="Disordered" evidence="6">
    <location>
        <begin position="414"/>
        <end position="443"/>
    </location>
</feature>
<comment type="similarity">
    <text evidence="5">Belongs to the ABC-2 integral membrane protein family.</text>
</comment>
<dbReference type="PANTHER" id="PTHR43229:SF2">
    <property type="entry name" value="NODULATION PROTEIN J"/>
    <property type="match status" value="1"/>
</dbReference>
<dbReference type="PANTHER" id="PTHR43229">
    <property type="entry name" value="NODULATION PROTEIN J"/>
    <property type="match status" value="1"/>
</dbReference>
<keyword evidence="5" id="KW-0813">Transport</keyword>
<name>A0ABR4T816_9ACTN</name>
<evidence type="ECO:0000256" key="5">
    <source>
        <dbReference type="RuleBase" id="RU361157"/>
    </source>
</evidence>
<accession>A0ABR4T816</accession>
<keyword evidence="5" id="KW-1003">Cell membrane</keyword>
<feature type="transmembrane region" description="Helical" evidence="5">
    <location>
        <begin position="168"/>
        <end position="187"/>
    </location>
</feature>
<feature type="compositionally biased region" description="Polar residues" evidence="6">
    <location>
        <begin position="427"/>
        <end position="443"/>
    </location>
</feature>
<dbReference type="Pfam" id="PF01061">
    <property type="entry name" value="ABC2_membrane"/>
    <property type="match status" value="1"/>
</dbReference>
<feature type="domain" description="ABC transmembrane type-2" evidence="7">
    <location>
        <begin position="24"/>
        <end position="258"/>
    </location>
</feature>
<feature type="transmembrane region" description="Helical" evidence="5">
    <location>
        <begin position="233"/>
        <end position="252"/>
    </location>
</feature>
<dbReference type="InterPro" id="IPR051784">
    <property type="entry name" value="Nod_factor_ABC_transporter"/>
</dbReference>
<feature type="transmembrane region" description="Helical" evidence="5">
    <location>
        <begin position="106"/>
        <end position="129"/>
    </location>
</feature>
<keyword evidence="4 5" id="KW-0472">Membrane</keyword>
<gene>
    <name evidence="8" type="ORF">DJ64_28035</name>
</gene>
<protein>
    <recommendedName>
        <fullName evidence="5">Transport permease protein</fullName>
    </recommendedName>
</protein>
<evidence type="ECO:0000313" key="8">
    <source>
        <dbReference type="EMBL" id="KEG43091.1"/>
    </source>
</evidence>
<feature type="transmembrane region" description="Helical" evidence="5">
    <location>
        <begin position="57"/>
        <end position="77"/>
    </location>
</feature>
<organism evidence="8 9">
    <name type="scientific">Streptomyces griseorubens</name>
    <dbReference type="NCBI Taxonomy" id="66897"/>
    <lineage>
        <taxon>Bacteria</taxon>
        <taxon>Bacillati</taxon>
        <taxon>Actinomycetota</taxon>
        <taxon>Actinomycetes</taxon>
        <taxon>Kitasatosporales</taxon>
        <taxon>Streptomycetaceae</taxon>
        <taxon>Streptomyces</taxon>
        <taxon>Streptomyces althioticus group</taxon>
    </lineage>
</organism>
<evidence type="ECO:0000256" key="3">
    <source>
        <dbReference type="ARBA" id="ARBA00022989"/>
    </source>
</evidence>
<dbReference type="InterPro" id="IPR047817">
    <property type="entry name" value="ABC2_TM_bact-type"/>
</dbReference>
<feature type="transmembrane region" description="Helical" evidence="5">
    <location>
        <begin position="135"/>
        <end position="161"/>
    </location>
</feature>
<evidence type="ECO:0000256" key="4">
    <source>
        <dbReference type="ARBA" id="ARBA00023136"/>
    </source>
</evidence>
<feature type="region of interest" description="Disordered" evidence="6">
    <location>
        <begin position="266"/>
        <end position="340"/>
    </location>
</feature>
<sequence length="443" mass="46340">MSTLAYDGTAMLGRQLRRARNNPGLLILTQSMPVSMLLFFGYVFGSALAVPGSEYRSFLVPGLLVATAAGGVMTGMFQSAQDVHRGVTDRFRTLPMSRAAVPAGQAVADVLVTAAGAVPFLLVGLAVGWRVEGGALAAAGAFALLLLFRFACVWAGIYLGLLTRNEEAAGQLGGATFLLPLLSSAYIPTAGLPDGVRTAAEWNPISAVATALRDLFGNAPVPEGAAWPMAHPVAGSLAWCAVLLAVFVPLAVRQYAKGERQAVAASGRAVEGAPAETPGGSGRQGEGRCRGPAGQGRVPWGRRAGGRRAGTGGTVRRGRYRLPNRERRSRRSGAKSETRLARARAPLVPWCALSRAVSSRMSDVASAVSRCGTAGPARTERWRSRRELLALLPQVIAGTLALLRTVICSMSLPTRTTPPGPGRVTLSPRTGTRVSRSQDSPSP</sequence>
<feature type="transmembrane region" description="Helical" evidence="5">
    <location>
        <begin position="24"/>
        <end position="45"/>
    </location>
</feature>
<dbReference type="InterPro" id="IPR013525">
    <property type="entry name" value="ABC2_TM"/>
</dbReference>
<comment type="caution">
    <text evidence="8">The sequence shown here is derived from an EMBL/GenBank/DDBJ whole genome shotgun (WGS) entry which is preliminary data.</text>
</comment>
<comment type="subcellular location">
    <subcellularLocation>
        <location evidence="5">Cell membrane</location>
        <topology evidence="5">Multi-pass membrane protein</topology>
    </subcellularLocation>
    <subcellularLocation>
        <location evidence="1">Membrane</location>
        <topology evidence="1">Multi-pass membrane protein</topology>
    </subcellularLocation>
</comment>
<keyword evidence="3 5" id="KW-1133">Transmembrane helix</keyword>
<dbReference type="Proteomes" id="UP000027632">
    <property type="component" value="Unassembled WGS sequence"/>
</dbReference>
<dbReference type="PROSITE" id="PS51012">
    <property type="entry name" value="ABC_TM2"/>
    <property type="match status" value="1"/>
</dbReference>
<evidence type="ECO:0000256" key="1">
    <source>
        <dbReference type="ARBA" id="ARBA00004141"/>
    </source>
</evidence>
<feature type="transmembrane region" description="Helical" evidence="5">
    <location>
        <begin position="388"/>
        <end position="407"/>
    </location>
</feature>
<keyword evidence="2 5" id="KW-0812">Transmembrane</keyword>
<keyword evidence="9" id="KW-1185">Reference proteome</keyword>
<proteinExistence type="inferred from homology"/>
<reference evidence="8 9" key="1">
    <citation type="submission" date="2014-04" db="EMBL/GenBank/DDBJ databases">
        <title>Draft genome sequence of the novel Streptomyces griseorubens JSD-1 playing a role in carbon and nitrogen cycle.</title>
        <authorList>
            <consortium name="Shanghai Jiao Tong University"/>
            <person name="Feng H."/>
            <person name="Sun Y."/>
            <person name="Zhi Y."/>
            <person name="Mao L."/>
            <person name="Luo Y."/>
            <person name="Wei X."/>
            <person name="Zhou P."/>
        </authorList>
    </citation>
    <scope>NUCLEOTIDE SEQUENCE [LARGE SCALE GENOMIC DNA]</scope>
    <source>
        <strain evidence="8 9">JSD-1</strain>
    </source>
</reference>
<feature type="compositionally biased region" description="Basic residues" evidence="6">
    <location>
        <begin position="316"/>
        <end position="333"/>
    </location>
</feature>
<evidence type="ECO:0000259" key="7">
    <source>
        <dbReference type="PROSITE" id="PS51012"/>
    </source>
</evidence>